<feature type="chain" id="PRO_5020319753" description="Membrane or secreted protein" evidence="1">
    <location>
        <begin position="26"/>
        <end position="239"/>
    </location>
</feature>
<dbReference type="RefSeq" id="WP_132222292.1">
    <property type="nucleotide sequence ID" value="NZ_SMGO01000001.1"/>
</dbReference>
<dbReference type="EMBL" id="SMGO01000001">
    <property type="protein sequence ID" value="TCK85798.1"/>
    <property type="molecule type" value="Genomic_DNA"/>
</dbReference>
<dbReference type="AlphaFoldDB" id="A0A4R1M1G1"/>
<evidence type="ECO:0008006" key="4">
    <source>
        <dbReference type="Google" id="ProtNLM"/>
    </source>
</evidence>
<comment type="caution">
    <text evidence="2">The sequence shown here is derived from an EMBL/GenBank/DDBJ whole genome shotgun (WGS) entry which is preliminary data.</text>
</comment>
<evidence type="ECO:0000313" key="3">
    <source>
        <dbReference type="Proteomes" id="UP000294616"/>
    </source>
</evidence>
<feature type="signal peptide" evidence="1">
    <location>
        <begin position="1"/>
        <end position="25"/>
    </location>
</feature>
<dbReference type="OrthoDB" id="706756at2"/>
<reference evidence="2 3" key="1">
    <citation type="submission" date="2019-03" db="EMBL/GenBank/DDBJ databases">
        <title>Genomic Encyclopedia of Archaeal and Bacterial Type Strains, Phase II (KMG-II): from individual species to whole genera.</title>
        <authorList>
            <person name="Goeker M."/>
        </authorList>
    </citation>
    <scope>NUCLEOTIDE SEQUENCE [LARGE SCALE GENOMIC DNA]</scope>
    <source>
        <strain evidence="2 3">DSM 22554</strain>
    </source>
</reference>
<name>A0A4R1M1G1_9SPHI</name>
<protein>
    <recommendedName>
        <fullName evidence="4">Membrane or secreted protein</fullName>
    </recommendedName>
</protein>
<accession>A0A4R1M1G1</accession>
<evidence type="ECO:0000313" key="2">
    <source>
        <dbReference type="EMBL" id="TCK85798.1"/>
    </source>
</evidence>
<dbReference type="Gene3D" id="2.40.128.490">
    <property type="entry name" value="Uncharacterised protein PF14869, DUF4488"/>
    <property type="match status" value="1"/>
</dbReference>
<sequence length="239" mass="26023">MKLNLRGSPVIMMVFLLLISAAVKAQSAAALTGSWQSQEGDTKTVLLFQDNYFTQSVFKAKEFVMTFGGPYTVENNAIKINVEFNSANGEEVGKQLTSNFSINGNNLQLALNNKAASLQRTGDGSAPLDGVWQITGRMQEGKVEPINHTGTRKTLKMLTGGRFQWFAIDPATKMFSGTGGGTYSFVNGKYTENIELFSRDNNRVGASLSFDGKLENGDWHHSGLSSAGASIYEVWGRVE</sequence>
<organism evidence="2 3">
    <name type="scientific">Albibacterium bauzanense</name>
    <dbReference type="NCBI Taxonomy" id="653929"/>
    <lineage>
        <taxon>Bacteria</taxon>
        <taxon>Pseudomonadati</taxon>
        <taxon>Bacteroidota</taxon>
        <taxon>Sphingobacteriia</taxon>
        <taxon>Sphingobacteriales</taxon>
        <taxon>Sphingobacteriaceae</taxon>
        <taxon>Albibacterium</taxon>
    </lineage>
</organism>
<evidence type="ECO:0000256" key="1">
    <source>
        <dbReference type="SAM" id="SignalP"/>
    </source>
</evidence>
<proteinExistence type="predicted"/>
<dbReference type="Proteomes" id="UP000294616">
    <property type="component" value="Unassembled WGS sequence"/>
</dbReference>
<keyword evidence="1" id="KW-0732">Signal</keyword>
<gene>
    <name evidence="2" type="ORF">C8N28_1114</name>
</gene>
<keyword evidence="3" id="KW-1185">Reference proteome</keyword>